<dbReference type="AlphaFoldDB" id="A0A7J7JFK3"/>
<keyword evidence="2" id="KW-1185">Reference proteome</keyword>
<proteinExistence type="predicted"/>
<protein>
    <submittedName>
        <fullName evidence="1">Uncharacterized protein</fullName>
    </submittedName>
</protein>
<organism evidence="1 2">
    <name type="scientific">Bugula neritina</name>
    <name type="common">Brown bryozoan</name>
    <name type="synonym">Sertularia neritina</name>
    <dbReference type="NCBI Taxonomy" id="10212"/>
    <lineage>
        <taxon>Eukaryota</taxon>
        <taxon>Metazoa</taxon>
        <taxon>Spiralia</taxon>
        <taxon>Lophotrochozoa</taxon>
        <taxon>Bryozoa</taxon>
        <taxon>Gymnolaemata</taxon>
        <taxon>Cheilostomatida</taxon>
        <taxon>Flustrina</taxon>
        <taxon>Buguloidea</taxon>
        <taxon>Bugulidae</taxon>
        <taxon>Bugula</taxon>
    </lineage>
</organism>
<comment type="caution">
    <text evidence="1">The sequence shown here is derived from an EMBL/GenBank/DDBJ whole genome shotgun (WGS) entry which is preliminary data.</text>
</comment>
<name>A0A7J7JFK3_BUGNE</name>
<sequence>MFEEDDLCPYDKLFNIDLCECWSNHTVEQQTCRTKPGYDVSQLKQESLAGRNRTSKKLLEHKCALPDSSGFNRSVFYYQLSEDLCKQEFMIRVYEDNGKQTNRYHQCGKNKLLNFDSCDCAERSVVNEQTCFTKTELPVEHSTFQQKKGSNDSDHN</sequence>
<evidence type="ECO:0000313" key="2">
    <source>
        <dbReference type="Proteomes" id="UP000593567"/>
    </source>
</evidence>
<gene>
    <name evidence="1" type="ORF">EB796_016691</name>
</gene>
<reference evidence="1" key="1">
    <citation type="submission" date="2020-06" db="EMBL/GenBank/DDBJ databases">
        <title>Draft genome of Bugula neritina, a colonial animal packing powerful symbionts and potential medicines.</title>
        <authorList>
            <person name="Rayko M."/>
        </authorList>
    </citation>
    <scope>NUCLEOTIDE SEQUENCE [LARGE SCALE GENOMIC DNA]</scope>
    <source>
        <strain evidence="1">Kwan_BN1</strain>
    </source>
</reference>
<dbReference type="Proteomes" id="UP000593567">
    <property type="component" value="Unassembled WGS sequence"/>
</dbReference>
<dbReference type="EMBL" id="VXIV02002504">
    <property type="protein sequence ID" value="KAF6025010.1"/>
    <property type="molecule type" value="Genomic_DNA"/>
</dbReference>
<evidence type="ECO:0000313" key="1">
    <source>
        <dbReference type="EMBL" id="KAF6025010.1"/>
    </source>
</evidence>
<accession>A0A7J7JFK3</accession>